<proteinExistence type="predicted"/>
<evidence type="ECO:0000313" key="2">
    <source>
        <dbReference type="Proteomes" id="UP000004477"/>
    </source>
</evidence>
<dbReference type="AlphaFoldDB" id="D1PI18"/>
<organism evidence="1 2">
    <name type="scientific">Segatella copri DSM 18205</name>
    <dbReference type="NCBI Taxonomy" id="537011"/>
    <lineage>
        <taxon>Bacteria</taxon>
        <taxon>Pseudomonadati</taxon>
        <taxon>Bacteroidota</taxon>
        <taxon>Bacteroidia</taxon>
        <taxon>Bacteroidales</taxon>
        <taxon>Prevotellaceae</taxon>
        <taxon>Segatella</taxon>
    </lineage>
</organism>
<name>D1PI18_9BACT</name>
<reference evidence="1" key="1">
    <citation type="submission" date="2009-11" db="EMBL/GenBank/DDBJ databases">
        <authorList>
            <person name="Weinstock G."/>
            <person name="Sodergren E."/>
            <person name="Clifton S."/>
            <person name="Fulton L."/>
            <person name="Fulton B."/>
            <person name="Courtney L."/>
            <person name="Fronick C."/>
            <person name="Harrison M."/>
            <person name="Strong C."/>
            <person name="Farmer C."/>
            <person name="Delahaunty K."/>
            <person name="Markovic C."/>
            <person name="Hall O."/>
            <person name="Minx P."/>
            <person name="Tomlinson C."/>
            <person name="Mitreva M."/>
            <person name="Nelson J."/>
            <person name="Hou S."/>
            <person name="Wollam A."/>
            <person name="Pepin K.H."/>
            <person name="Johnson M."/>
            <person name="Bhonagiri V."/>
            <person name="Nash W.E."/>
            <person name="Warren W."/>
            <person name="Chinwalla A."/>
            <person name="Mardis E.R."/>
            <person name="Wilson R.K."/>
        </authorList>
    </citation>
    <scope>NUCLEOTIDE SEQUENCE [LARGE SCALE GENOMIC DNA]</scope>
    <source>
        <strain evidence="1">DSM 18205</strain>
    </source>
</reference>
<protein>
    <submittedName>
        <fullName evidence="1">Uncharacterized protein</fullName>
    </submittedName>
</protein>
<dbReference type="Proteomes" id="UP000004477">
    <property type="component" value="Unassembled WGS sequence"/>
</dbReference>
<evidence type="ECO:0000313" key="1">
    <source>
        <dbReference type="EMBL" id="EFB33655.1"/>
    </source>
</evidence>
<dbReference type="EMBL" id="ACBX02000068">
    <property type="protein sequence ID" value="EFB33655.1"/>
    <property type="molecule type" value="Genomic_DNA"/>
</dbReference>
<comment type="caution">
    <text evidence="1">The sequence shown here is derived from an EMBL/GenBank/DDBJ whole genome shotgun (WGS) entry which is preliminary data.</text>
</comment>
<dbReference type="PaxDb" id="537011-PREVCOP_06898"/>
<keyword evidence="2" id="KW-1185">Reference proteome</keyword>
<sequence length="44" mass="4786">MFPFVRLEAIVSVISDFPIHYRLAIIGGEEGLVDDANAKILAAL</sequence>
<accession>D1PI18</accession>
<dbReference type="HOGENOM" id="CLU_3220094_0_0_10"/>
<gene>
    <name evidence="1" type="ORF">PREVCOP_06898</name>
</gene>